<feature type="non-terminal residue" evidence="2">
    <location>
        <position position="1"/>
    </location>
</feature>
<gene>
    <name evidence="2" type="ORF">AVDCRST_MAG82-848</name>
</gene>
<reference evidence="2" key="1">
    <citation type="submission" date="2020-02" db="EMBL/GenBank/DDBJ databases">
        <authorList>
            <person name="Meier V. D."/>
        </authorList>
    </citation>
    <scope>NUCLEOTIDE SEQUENCE</scope>
    <source>
        <strain evidence="2">AVDCRST_MAG82</strain>
    </source>
</reference>
<sequence length="61" mass="6819">DGAHQDGELGGPRARRRGRREHEWARVPADNDAGWASRAAVRAAHRLRVRRGRGGEGRLRV</sequence>
<proteinExistence type="predicted"/>
<name>A0A6J4PF32_9ACTN</name>
<dbReference type="AlphaFoldDB" id="A0A6J4PF32"/>
<protein>
    <submittedName>
        <fullName evidence="2">Uncharacterized protein</fullName>
    </submittedName>
</protein>
<evidence type="ECO:0000313" key="2">
    <source>
        <dbReference type="EMBL" id="CAA9411951.1"/>
    </source>
</evidence>
<evidence type="ECO:0000256" key="1">
    <source>
        <dbReference type="SAM" id="MobiDB-lite"/>
    </source>
</evidence>
<organism evidence="2">
    <name type="scientific">uncultured Rubrobacteraceae bacterium</name>
    <dbReference type="NCBI Taxonomy" id="349277"/>
    <lineage>
        <taxon>Bacteria</taxon>
        <taxon>Bacillati</taxon>
        <taxon>Actinomycetota</taxon>
        <taxon>Rubrobacteria</taxon>
        <taxon>Rubrobacterales</taxon>
        <taxon>Rubrobacteraceae</taxon>
        <taxon>environmental samples</taxon>
    </lineage>
</organism>
<accession>A0A6J4PF32</accession>
<feature type="region of interest" description="Disordered" evidence="1">
    <location>
        <begin position="1"/>
        <end position="25"/>
    </location>
</feature>
<feature type="non-terminal residue" evidence="2">
    <location>
        <position position="61"/>
    </location>
</feature>
<dbReference type="EMBL" id="CADCVA010000110">
    <property type="protein sequence ID" value="CAA9411951.1"/>
    <property type="molecule type" value="Genomic_DNA"/>
</dbReference>